<proteinExistence type="predicted"/>
<dbReference type="PROSITE" id="PS01187">
    <property type="entry name" value="EGF_CA"/>
    <property type="match status" value="1"/>
</dbReference>
<dbReference type="STRING" id="299467.A0A443RVX1"/>
<evidence type="ECO:0000313" key="5">
    <source>
        <dbReference type="EMBL" id="RWS19315.1"/>
    </source>
</evidence>
<dbReference type="EMBL" id="NCKV01027681">
    <property type="protein sequence ID" value="RWS19315.1"/>
    <property type="molecule type" value="Genomic_DNA"/>
</dbReference>
<dbReference type="InterPro" id="IPR001881">
    <property type="entry name" value="EGF-like_Ca-bd_dom"/>
</dbReference>
<dbReference type="OrthoDB" id="6490838at2759"/>
<organism evidence="5 6">
    <name type="scientific">Leptotrombidium deliense</name>
    <dbReference type="NCBI Taxonomy" id="299467"/>
    <lineage>
        <taxon>Eukaryota</taxon>
        <taxon>Metazoa</taxon>
        <taxon>Ecdysozoa</taxon>
        <taxon>Arthropoda</taxon>
        <taxon>Chelicerata</taxon>
        <taxon>Arachnida</taxon>
        <taxon>Acari</taxon>
        <taxon>Acariformes</taxon>
        <taxon>Trombidiformes</taxon>
        <taxon>Prostigmata</taxon>
        <taxon>Anystina</taxon>
        <taxon>Parasitengona</taxon>
        <taxon>Trombiculoidea</taxon>
        <taxon>Trombiculidae</taxon>
        <taxon>Leptotrombidium</taxon>
    </lineage>
</organism>
<dbReference type="InterPro" id="IPR051586">
    <property type="entry name" value="PKC-binding_NELL"/>
</dbReference>
<dbReference type="SMART" id="SM00179">
    <property type="entry name" value="EGF_CA"/>
    <property type="match status" value="3"/>
</dbReference>
<gene>
    <name evidence="5" type="ORF">B4U80_10863</name>
</gene>
<dbReference type="Pfam" id="PF07645">
    <property type="entry name" value="EGF_CA"/>
    <property type="match status" value="3"/>
</dbReference>
<dbReference type="Proteomes" id="UP000288716">
    <property type="component" value="Unassembled WGS sequence"/>
</dbReference>
<dbReference type="PANTHER" id="PTHR24042:SF5">
    <property type="entry name" value="EGF-LIKE CALCIUM-BINDING DOMAIN-CONTAINING PROTEIN"/>
    <property type="match status" value="1"/>
</dbReference>
<dbReference type="SUPFAM" id="SSF57196">
    <property type="entry name" value="EGF/Laminin"/>
    <property type="match status" value="1"/>
</dbReference>
<feature type="domain" description="EGF-like calcium-binding" evidence="4">
    <location>
        <begin position="7"/>
        <end position="56"/>
    </location>
</feature>
<protein>
    <recommendedName>
        <fullName evidence="4">EGF-like calcium-binding domain-containing protein</fullName>
    </recommendedName>
</protein>
<feature type="domain" description="EGF-like calcium-binding" evidence="4">
    <location>
        <begin position="94"/>
        <end position="133"/>
    </location>
</feature>
<keyword evidence="3" id="KW-0325">Glycoprotein</keyword>
<reference evidence="5 6" key="1">
    <citation type="journal article" date="2018" name="Gigascience">
        <title>Genomes of trombidid mites reveal novel predicted allergens and laterally-transferred genes associated with secondary metabolism.</title>
        <authorList>
            <person name="Dong X."/>
            <person name="Chaisiri K."/>
            <person name="Xia D."/>
            <person name="Armstrong S.D."/>
            <person name="Fang Y."/>
            <person name="Donnelly M.J."/>
            <person name="Kadowaki T."/>
            <person name="McGarry J.W."/>
            <person name="Darby A.C."/>
            <person name="Makepeace B.L."/>
        </authorList>
    </citation>
    <scope>NUCLEOTIDE SEQUENCE [LARGE SCALE GENOMIC DNA]</scope>
    <source>
        <strain evidence="5">UoL-UT</strain>
    </source>
</reference>
<dbReference type="VEuPathDB" id="VectorBase:LDEU012725"/>
<evidence type="ECO:0000256" key="2">
    <source>
        <dbReference type="ARBA" id="ARBA00023157"/>
    </source>
</evidence>
<evidence type="ECO:0000259" key="4">
    <source>
        <dbReference type="SMART" id="SM00179"/>
    </source>
</evidence>
<accession>A0A443RVX1</accession>
<evidence type="ECO:0000313" key="6">
    <source>
        <dbReference type="Proteomes" id="UP000288716"/>
    </source>
</evidence>
<feature type="domain" description="EGF-like calcium-binding" evidence="4">
    <location>
        <begin position="58"/>
        <end position="93"/>
    </location>
</feature>
<dbReference type="GO" id="GO:0005615">
    <property type="term" value="C:extracellular space"/>
    <property type="evidence" value="ECO:0007669"/>
    <property type="project" value="TreeGrafter"/>
</dbReference>
<dbReference type="GO" id="GO:0008201">
    <property type="term" value="F:heparin binding"/>
    <property type="evidence" value="ECO:0007669"/>
    <property type="project" value="TreeGrafter"/>
</dbReference>
<dbReference type="Gene3D" id="2.10.25.10">
    <property type="entry name" value="Laminin"/>
    <property type="match status" value="2"/>
</dbReference>
<dbReference type="InterPro" id="IPR049883">
    <property type="entry name" value="NOTCH1_EGF-like"/>
</dbReference>
<keyword evidence="2" id="KW-1015">Disulfide bond</keyword>
<comment type="caution">
    <text evidence="5">The sequence shown here is derived from an EMBL/GenBank/DDBJ whole genome shotgun (WGS) entry which is preliminary data.</text>
</comment>
<dbReference type="PANTHER" id="PTHR24042">
    <property type="entry name" value="NEL HOMOLOG"/>
    <property type="match status" value="1"/>
</dbReference>
<evidence type="ECO:0000256" key="1">
    <source>
        <dbReference type="ARBA" id="ARBA00022536"/>
    </source>
</evidence>
<sequence length="219" mass="24970">MNGKCVDIDECAENTYDCPRNQFCVNTEIGYECVSPTTRDQNSTMNHTGNIQNVCEQNNDLCKENEECINTPGSYKCVLRCDFGMREENGKCVDIDECNEKTHNCTANQICVNKQFGYDCKEEITTVDIFQCFIDGIESVETANSTCNKKLFPLSNECQSAFRKGCEYERNVKQCQFGIDNAMSGKLEFIVKRHCQANQEQNVSSYNVKSQCCRKMELK</sequence>
<keyword evidence="6" id="KW-1185">Reference proteome</keyword>
<evidence type="ECO:0000256" key="3">
    <source>
        <dbReference type="ARBA" id="ARBA00023180"/>
    </source>
</evidence>
<dbReference type="AlphaFoldDB" id="A0A443RVX1"/>
<dbReference type="GO" id="GO:0005509">
    <property type="term" value="F:calcium ion binding"/>
    <property type="evidence" value="ECO:0007669"/>
    <property type="project" value="InterPro"/>
</dbReference>
<name>A0A443RVX1_9ACAR</name>
<dbReference type="InterPro" id="IPR018097">
    <property type="entry name" value="EGF_Ca-bd_CS"/>
</dbReference>
<keyword evidence="1" id="KW-0245">EGF-like domain</keyword>